<dbReference type="Proteomes" id="UP001597213">
    <property type="component" value="Unassembled WGS sequence"/>
</dbReference>
<dbReference type="RefSeq" id="WP_379142455.1">
    <property type="nucleotide sequence ID" value="NZ_JBHUEN010000027.1"/>
</dbReference>
<evidence type="ECO:0000313" key="3">
    <source>
        <dbReference type="Proteomes" id="UP001597213"/>
    </source>
</evidence>
<feature type="region of interest" description="Disordered" evidence="1">
    <location>
        <begin position="59"/>
        <end position="78"/>
    </location>
</feature>
<comment type="caution">
    <text evidence="2">The sequence shown here is derived from an EMBL/GenBank/DDBJ whole genome shotgun (WGS) entry which is preliminary data.</text>
</comment>
<accession>A0ABW4R8V4</accession>
<sequence>MIKDRDIEDGNHEAPDLQRTTGLQSMLDHLKAYPADDAECVFELKLPLSLLMTLMLRSEEAQDSPQSLILDALDDAGY</sequence>
<name>A0ABW4R8V4_9RHOB</name>
<keyword evidence="3" id="KW-1185">Reference proteome</keyword>
<organism evidence="2 3">
    <name type="scientific">Paracoccus pacificus</name>
    <dbReference type="NCBI Taxonomy" id="1463598"/>
    <lineage>
        <taxon>Bacteria</taxon>
        <taxon>Pseudomonadati</taxon>
        <taxon>Pseudomonadota</taxon>
        <taxon>Alphaproteobacteria</taxon>
        <taxon>Rhodobacterales</taxon>
        <taxon>Paracoccaceae</taxon>
        <taxon>Paracoccus</taxon>
    </lineage>
</organism>
<dbReference type="EMBL" id="JBHUEN010000027">
    <property type="protein sequence ID" value="MFD1882093.1"/>
    <property type="molecule type" value="Genomic_DNA"/>
</dbReference>
<reference evidence="3" key="1">
    <citation type="journal article" date="2019" name="Int. J. Syst. Evol. Microbiol.">
        <title>The Global Catalogue of Microorganisms (GCM) 10K type strain sequencing project: providing services to taxonomists for standard genome sequencing and annotation.</title>
        <authorList>
            <consortium name="The Broad Institute Genomics Platform"/>
            <consortium name="The Broad Institute Genome Sequencing Center for Infectious Disease"/>
            <person name="Wu L."/>
            <person name="Ma J."/>
        </authorList>
    </citation>
    <scope>NUCLEOTIDE SEQUENCE [LARGE SCALE GENOMIC DNA]</scope>
    <source>
        <strain evidence="3">CCUG 56029</strain>
    </source>
</reference>
<proteinExistence type="predicted"/>
<evidence type="ECO:0000256" key="1">
    <source>
        <dbReference type="SAM" id="MobiDB-lite"/>
    </source>
</evidence>
<protein>
    <submittedName>
        <fullName evidence="2">Uncharacterized protein</fullName>
    </submittedName>
</protein>
<gene>
    <name evidence="2" type="ORF">ACFSCT_10235</name>
</gene>
<evidence type="ECO:0000313" key="2">
    <source>
        <dbReference type="EMBL" id="MFD1882093.1"/>
    </source>
</evidence>